<keyword evidence="1" id="KW-0472">Membrane</keyword>
<name>A0AAD2FCL7_9STRA</name>
<sequence length="176" mass="18404">MTPGRRLALVSFFFGIVGFCLTCVVFASCGFYSAAWIDENGNAFEAEPGLYVCKYTDGSAPFAGPKNFIDGFAVLSLVAGLISGTLATIAIGTSAFNLKFKIKNPGVASCGFMLAAISQVPTYAVLFGAVCDIRYAGDCKVISSGIINAVAIVIWIVASCFSRSMVGKRQESNSGS</sequence>
<evidence type="ECO:0000313" key="2">
    <source>
        <dbReference type="EMBL" id="CAJ1921229.1"/>
    </source>
</evidence>
<keyword evidence="1" id="KW-0812">Transmembrane</keyword>
<feature type="transmembrane region" description="Helical" evidence="1">
    <location>
        <begin position="142"/>
        <end position="161"/>
    </location>
</feature>
<feature type="transmembrane region" description="Helical" evidence="1">
    <location>
        <begin position="110"/>
        <end position="130"/>
    </location>
</feature>
<dbReference type="AlphaFoldDB" id="A0AAD2FCL7"/>
<organism evidence="2 3">
    <name type="scientific">Cylindrotheca closterium</name>
    <dbReference type="NCBI Taxonomy" id="2856"/>
    <lineage>
        <taxon>Eukaryota</taxon>
        <taxon>Sar</taxon>
        <taxon>Stramenopiles</taxon>
        <taxon>Ochrophyta</taxon>
        <taxon>Bacillariophyta</taxon>
        <taxon>Bacillariophyceae</taxon>
        <taxon>Bacillariophycidae</taxon>
        <taxon>Bacillariales</taxon>
        <taxon>Bacillariaceae</taxon>
        <taxon>Cylindrotheca</taxon>
    </lineage>
</organism>
<protein>
    <submittedName>
        <fullName evidence="2">Uncharacterized protein</fullName>
    </submittedName>
</protein>
<proteinExistence type="predicted"/>
<dbReference type="EMBL" id="CAKOGP040000002">
    <property type="protein sequence ID" value="CAJ1921229.1"/>
    <property type="molecule type" value="Genomic_DNA"/>
</dbReference>
<keyword evidence="3" id="KW-1185">Reference proteome</keyword>
<feature type="transmembrane region" description="Helical" evidence="1">
    <location>
        <begin position="72"/>
        <end position="98"/>
    </location>
</feature>
<feature type="transmembrane region" description="Helical" evidence="1">
    <location>
        <begin position="7"/>
        <end position="34"/>
    </location>
</feature>
<dbReference type="Proteomes" id="UP001295423">
    <property type="component" value="Unassembled WGS sequence"/>
</dbReference>
<evidence type="ECO:0000256" key="1">
    <source>
        <dbReference type="SAM" id="Phobius"/>
    </source>
</evidence>
<accession>A0AAD2FCL7</accession>
<comment type="caution">
    <text evidence="2">The sequence shown here is derived from an EMBL/GenBank/DDBJ whole genome shotgun (WGS) entry which is preliminary data.</text>
</comment>
<keyword evidence="1" id="KW-1133">Transmembrane helix</keyword>
<evidence type="ECO:0000313" key="3">
    <source>
        <dbReference type="Proteomes" id="UP001295423"/>
    </source>
</evidence>
<dbReference type="PROSITE" id="PS51257">
    <property type="entry name" value="PROKAR_LIPOPROTEIN"/>
    <property type="match status" value="1"/>
</dbReference>
<reference evidence="2" key="1">
    <citation type="submission" date="2023-08" db="EMBL/GenBank/DDBJ databases">
        <authorList>
            <person name="Audoor S."/>
            <person name="Bilcke G."/>
        </authorList>
    </citation>
    <scope>NUCLEOTIDE SEQUENCE</scope>
</reference>
<gene>
    <name evidence="2" type="ORF">CYCCA115_LOCUS920</name>
</gene>